<name>A0A0C2WK15_AMAMK</name>
<dbReference type="InParanoid" id="A0A0C2WK15"/>
<evidence type="ECO:0000313" key="1">
    <source>
        <dbReference type="EMBL" id="KIL61922.1"/>
    </source>
</evidence>
<dbReference type="Proteomes" id="UP000054549">
    <property type="component" value="Unassembled WGS sequence"/>
</dbReference>
<dbReference type="OrthoDB" id="3250756at2759"/>
<dbReference type="STRING" id="946122.A0A0C2WK15"/>
<reference evidence="1 2" key="1">
    <citation type="submission" date="2014-04" db="EMBL/GenBank/DDBJ databases">
        <title>Evolutionary Origins and Diversification of the Mycorrhizal Mutualists.</title>
        <authorList>
            <consortium name="DOE Joint Genome Institute"/>
            <consortium name="Mycorrhizal Genomics Consortium"/>
            <person name="Kohler A."/>
            <person name="Kuo A."/>
            <person name="Nagy L.G."/>
            <person name="Floudas D."/>
            <person name="Copeland A."/>
            <person name="Barry K.W."/>
            <person name="Cichocki N."/>
            <person name="Veneault-Fourrey C."/>
            <person name="LaButti K."/>
            <person name="Lindquist E.A."/>
            <person name="Lipzen A."/>
            <person name="Lundell T."/>
            <person name="Morin E."/>
            <person name="Murat C."/>
            <person name="Riley R."/>
            <person name="Ohm R."/>
            <person name="Sun H."/>
            <person name="Tunlid A."/>
            <person name="Henrissat B."/>
            <person name="Grigoriev I.V."/>
            <person name="Hibbett D.S."/>
            <person name="Martin F."/>
        </authorList>
    </citation>
    <scope>NUCLEOTIDE SEQUENCE [LARGE SCALE GENOMIC DNA]</scope>
    <source>
        <strain evidence="1 2">Koide BX008</strain>
    </source>
</reference>
<gene>
    <name evidence="1" type="ORF">M378DRAFT_13243</name>
</gene>
<dbReference type="SUPFAM" id="SSF52047">
    <property type="entry name" value="RNI-like"/>
    <property type="match status" value="1"/>
</dbReference>
<dbReference type="AlphaFoldDB" id="A0A0C2WK15"/>
<accession>A0A0C2WK15</accession>
<organism evidence="1 2">
    <name type="scientific">Amanita muscaria (strain Koide BX008)</name>
    <dbReference type="NCBI Taxonomy" id="946122"/>
    <lineage>
        <taxon>Eukaryota</taxon>
        <taxon>Fungi</taxon>
        <taxon>Dikarya</taxon>
        <taxon>Basidiomycota</taxon>
        <taxon>Agaricomycotina</taxon>
        <taxon>Agaricomycetes</taxon>
        <taxon>Agaricomycetidae</taxon>
        <taxon>Agaricales</taxon>
        <taxon>Pluteineae</taxon>
        <taxon>Amanitaceae</taxon>
        <taxon>Amanita</taxon>
    </lineage>
</organism>
<dbReference type="EMBL" id="KN818278">
    <property type="protein sequence ID" value="KIL61922.1"/>
    <property type="molecule type" value="Genomic_DNA"/>
</dbReference>
<keyword evidence="2" id="KW-1185">Reference proteome</keyword>
<proteinExistence type="predicted"/>
<evidence type="ECO:0000313" key="2">
    <source>
        <dbReference type="Proteomes" id="UP000054549"/>
    </source>
</evidence>
<dbReference type="HOGENOM" id="CLU_038175_0_0_1"/>
<protein>
    <recommendedName>
        <fullName evidence="3">F-box domain-containing protein</fullName>
    </recommendedName>
</protein>
<sequence>MVDHSPDICRRIAYWVYPRSADLASLCRTCKAFQREAEVRLYENMAFSDPSTAYLACRTIILQSRYGPFVRLFWFNQESRRQSQTLPHSFWVAIQDALSRMSNLDALHLSDNTFSNSWILDPEHFTFQLSEAKLRFAWDEYTVNFLQNQHRLRVLQLIDQMDDVVRLQIQPSALPFLQVFDGNLLIGVQFLTCPLTHIQLAVDMEGSQALELLPRLALAHKTLHAVNILSLPEDVSARALCILANSCPLLRHVGILHLPIVHRQKFYHALMQMHYVRTIELDVHRWQPLPSPAAQRAVVTEIRTYRPTIQHVVLWVGQTRIRWILQGSEWFQRVDNNQHPQGSVLWTSA</sequence>
<evidence type="ECO:0008006" key="3">
    <source>
        <dbReference type="Google" id="ProtNLM"/>
    </source>
</evidence>